<accession>A0A8S5S594</accession>
<name>A0A8S5S594_9CAUD</name>
<reference evidence="2" key="1">
    <citation type="journal article" date="2021" name="Proc. Natl. Acad. Sci. U.S.A.">
        <title>A Catalog of Tens of Thousands of Viruses from Human Metagenomes Reveals Hidden Associations with Chronic Diseases.</title>
        <authorList>
            <person name="Tisza M.J."/>
            <person name="Buck C.B."/>
        </authorList>
    </citation>
    <scope>NUCLEOTIDE SEQUENCE</scope>
    <source>
        <strain evidence="2">CthAo37</strain>
    </source>
</reference>
<dbReference type="Gene3D" id="1.10.8.200">
    <property type="entry name" value="Replisome organizer (g39p helicase loader/inhibitor protein)"/>
    <property type="match status" value="1"/>
</dbReference>
<feature type="region of interest" description="Disordered" evidence="1">
    <location>
        <begin position="1"/>
        <end position="23"/>
    </location>
</feature>
<evidence type="ECO:0000256" key="1">
    <source>
        <dbReference type="SAM" id="MobiDB-lite"/>
    </source>
</evidence>
<evidence type="ECO:0000313" key="2">
    <source>
        <dbReference type="EMBL" id="DAF45979.1"/>
    </source>
</evidence>
<organism evidence="2">
    <name type="scientific">Myoviridae sp. cthAo37</name>
    <dbReference type="NCBI Taxonomy" id="2827701"/>
    <lineage>
        <taxon>Viruses</taxon>
        <taxon>Duplodnaviria</taxon>
        <taxon>Heunggongvirae</taxon>
        <taxon>Uroviricota</taxon>
        <taxon>Caudoviricetes</taxon>
    </lineage>
</organism>
<feature type="compositionally biased region" description="Basic and acidic residues" evidence="1">
    <location>
        <begin position="10"/>
        <end position="20"/>
    </location>
</feature>
<protein>
    <submittedName>
        <fullName evidence="2">Replisome organizer</fullName>
    </submittedName>
</protein>
<proteinExistence type="predicted"/>
<sequence>MTDMTVSESGLKEKQQRIQQEETLTPEQETWLKTAAVLRTAYQGKDFLVSDKAVELWYQMLQDIPMDKVQDAVARYIMEEHFPPTIADIRKRCAEDNAAQLPDWEQGWAEWLTAMHKYGYMREDEALESLSPITKEVVKCLGWKNLCHSQNLEGDRIAFREVHGRYVQQARENLQLPERLRVNHYQIPTYAEERLQIEAIQNGMRYIGTDQRTEGYAETAASRIRERIAK</sequence>
<dbReference type="EMBL" id="BK032529">
    <property type="protein sequence ID" value="DAF45979.1"/>
    <property type="molecule type" value="Genomic_DNA"/>
</dbReference>